<keyword evidence="2" id="KW-1185">Reference proteome</keyword>
<name>A0ABX7MNZ8_9GAMM</name>
<evidence type="ECO:0000313" key="2">
    <source>
        <dbReference type="Proteomes" id="UP000663555"/>
    </source>
</evidence>
<accession>A0ABX7MNZ8</accession>
<proteinExistence type="predicted"/>
<sequence>MRPKFRGLAPAKPLAWKFTDICSKELYIDDYGSVRDLEVLTACAHVRVDHSIAFYPAVPFVYVTADVRPKIL</sequence>
<reference evidence="1 2" key="1">
    <citation type="submission" date="2021-03" db="EMBL/GenBank/DDBJ databases">
        <title>Genome sequencing of Marinobacter sp. LPB0319.</title>
        <authorList>
            <person name="Kim J."/>
        </authorList>
    </citation>
    <scope>NUCLEOTIDE SEQUENCE [LARGE SCALE GENOMIC DNA]</scope>
    <source>
        <strain evidence="1 2">LPB0319</strain>
    </source>
</reference>
<evidence type="ECO:0000313" key="1">
    <source>
        <dbReference type="EMBL" id="QSP94020.1"/>
    </source>
</evidence>
<dbReference type="Proteomes" id="UP000663555">
    <property type="component" value="Chromosome"/>
</dbReference>
<organism evidence="1 2">
    <name type="scientific">Marinobacter salinisoli</name>
    <dbReference type="NCBI Taxonomy" id="2769486"/>
    <lineage>
        <taxon>Bacteria</taxon>
        <taxon>Pseudomonadati</taxon>
        <taxon>Pseudomonadota</taxon>
        <taxon>Gammaproteobacteria</taxon>
        <taxon>Pseudomonadales</taxon>
        <taxon>Marinobacteraceae</taxon>
        <taxon>Marinobacter</taxon>
    </lineage>
</organism>
<protein>
    <submittedName>
        <fullName evidence="1">Uncharacterized protein</fullName>
    </submittedName>
</protein>
<dbReference type="RefSeq" id="WP_206643242.1">
    <property type="nucleotide sequence ID" value="NZ_CP071247.1"/>
</dbReference>
<dbReference type="EMBL" id="CP071247">
    <property type="protein sequence ID" value="QSP94020.1"/>
    <property type="molecule type" value="Genomic_DNA"/>
</dbReference>
<gene>
    <name evidence="1" type="ORF">LPB19_12560</name>
</gene>